<feature type="transmembrane region" description="Helical" evidence="8">
    <location>
        <begin position="261"/>
        <end position="284"/>
    </location>
</feature>
<dbReference type="OrthoDB" id="9797472at2"/>
<dbReference type="GO" id="GO:0055085">
    <property type="term" value="P:transmembrane transport"/>
    <property type="evidence" value="ECO:0007669"/>
    <property type="project" value="InterPro"/>
</dbReference>
<keyword evidence="2 8" id="KW-0813">Transport</keyword>
<evidence type="ECO:0000256" key="6">
    <source>
        <dbReference type="ARBA" id="ARBA00023136"/>
    </source>
</evidence>
<evidence type="ECO:0000256" key="7">
    <source>
        <dbReference type="ARBA" id="ARBA00024202"/>
    </source>
</evidence>
<dbReference type="CDD" id="cd06261">
    <property type="entry name" value="TM_PBP2"/>
    <property type="match status" value="1"/>
</dbReference>
<sequence>MTQASLDTGSGTQLKEIKSGPWRDGIRLFMRNKTAVVGLVIVLFFVLLALLAPLITPYDYTAQVLSERLQSPSAEHWFGTDDLGRDIFTRTIYGARISLWVGLLSVVGSIIIGTLLGLLAGFYGKWVDMIISRFFDILLAFPGILLAIAIVAILGPSLQNALYAIAIVNIPTYGRLVRARVLSLRQEEFITAARAIGVRDSRILLRHILPNSLTPIIVQGTLGVATAIIEAAGLGFLGLGAQPPDPEWGKMLSDSRQFIQTAPWTVIFPGLCILLTSLGFNLMGDGLRDTFDPKLKNR</sequence>
<evidence type="ECO:0000313" key="11">
    <source>
        <dbReference type="Proteomes" id="UP000078148"/>
    </source>
</evidence>
<keyword evidence="4 8" id="KW-0812">Transmembrane</keyword>
<keyword evidence="6 8" id="KW-0472">Membrane</keyword>
<dbReference type="PANTHER" id="PTHR43386:SF1">
    <property type="entry name" value="D,D-DIPEPTIDE TRANSPORT SYSTEM PERMEASE PROTEIN DDPC-RELATED"/>
    <property type="match status" value="1"/>
</dbReference>
<name>A0A172ZEP2_9BACL</name>
<reference evidence="11" key="1">
    <citation type="submission" date="2015-10" db="EMBL/GenBank/DDBJ databases">
        <title>Genome of Paenibacillus bovis sp. nov.</title>
        <authorList>
            <person name="Wu Z."/>
            <person name="Gao C."/>
            <person name="Liu Z."/>
            <person name="Zheng H."/>
        </authorList>
    </citation>
    <scope>NUCLEOTIDE SEQUENCE [LARGE SCALE GENOMIC DNA]</scope>
    <source>
        <strain evidence="11">BD3526</strain>
    </source>
</reference>
<evidence type="ECO:0000313" key="10">
    <source>
        <dbReference type="EMBL" id="ANF95989.1"/>
    </source>
</evidence>
<feature type="transmembrane region" description="Helical" evidence="8">
    <location>
        <begin position="134"/>
        <end position="155"/>
    </location>
</feature>
<keyword evidence="3" id="KW-1003">Cell membrane</keyword>
<keyword evidence="11" id="KW-1185">Reference proteome</keyword>
<evidence type="ECO:0000256" key="2">
    <source>
        <dbReference type="ARBA" id="ARBA00022448"/>
    </source>
</evidence>
<dbReference type="InterPro" id="IPR025966">
    <property type="entry name" value="OppC_N"/>
</dbReference>
<feature type="transmembrane region" description="Helical" evidence="8">
    <location>
        <begin position="161"/>
        <end position="177"/>
    </location>
</feature>
<evidence type="ECO:0000256" key="8">
    <source>
        <dbReference type="RuleBase" id="RU363032"/>
    </source>
</evidence>
<dbReference type="Pfam" id="PF12911">
    <property type="entry name" value="OppC_N"/>
    <property type="match status" value="1"/>
</dbReference>
<gene>
    <name evidence="10" type="ORF">AR543_08200</name>
</gene>
<reference evidence="10 11" key="2">
    <citation type="journal article" date="2016" name="Int. J. Syst. Evol. Microbiol.">
        <title>Paenibacillus bovis sp. nov., isolated from raw yak (Bos grunniens) milk.</title>
        <authorList>
            <person name="Gao C."/>
            <person name="Han J."/>
            <person name="Liu Z."/>
            <person name="Xu X."/>
            <person name="Hang F."/>
            <person name="Wu Z."/>
        </authorList>
    </citation>
    <scope>NUCLEOTIDE SEQUENCE [LARGE SCALE GENOMIC DNA]</scope>
    <source>
        <strain evidence="10 11">BD3526</strain>
    </source>
</reference>
<evidence type="ECO:0000259" key="9">
    <source>
        <dbReference type="PROSITE" id="PS50928"/>
    </source>
</evidence>
<feature type="domain" description="ABC transmembrane type-1" evidence="9">
    <location>
        <begin position="95"/>
        <end position="284"/>
    </location>
</feature>
<proteinExistence type="inferred from homology"/>
<evidence type="ECO:0000256" key="5">
    <source>
        <dbReference type="ARBA" id="ARBA00022989"/>
    </source>
</evidence>
<dbReference type="InterPro" id="IPR050366">
    <property type="entry name" value="BP-dependent_transpt_permease"/>
</dbReference>
<accession>A0A172ZEP2</accession>
<dbReference type="KEGG" id="pbv:AR543_08200"/>
<feature type="transmembrane region" description="Helical" evidence="8">
    <location>
        <begin position="35"/>
        <end position="55"/>
    </location>
</feature>
<dbReference type="NCBIfam" id="NF045474">
    <property type="entry name" value="Opp2C"/>
    <property type="match status" value="1"/>
</dbReference>
<dbReference type="PANTHER" id="PTHR43386">
    <property type="entry name" value="OLIGOPEPTIDE TRANSPORT SYSTEM PERMEASE PROTEIN APPC"/>
    <property type="match status" value="1"/>
</dbReference>
<comment type="subcellular location">
    <subcellularLocation>
        <location evidence="1 8">Cell membrane</location>
        <topology evidence="1 8">Multi-pass membrane protein</topology>
    </subcellularLocation>
</comment>
<feature type="transmembrane region" description="Helical" evidence="8">
    <location>
        <begin position="216"/>
        <end position="241"/>
    </location>
</feature>
<dbReference type="InterPro" id="IPR053385">
    <property type="entry name" value="ABC_transport_permease"/>
</dbReference>
<dbReference type="RefSeq" id="WP_060533437.1">
    <property type="nucleotide sequence ID" value="NZ_CP013023.1"/>
</dbReference>
<dbReference type="PROSITE" id="PS50928">
    <property type="entry name" value="ABC_TM1"/>
    <property type="match status" value="1"/>
</dbReference>
<dbReference type="InterPro" id="IPR035906">
    <property type="entry name" value="MetI-like_sf"/>
</dbReference>
<comment type="similarity">
    <text evidence="7">Belongs to the binding-protein-dependent transport system permease family. OppBC subfamily.</text>
</comment>
<evidence type="ECO:0000256" key="4">
    <source>
        <dbReference type="ARBA" id="ARBA00022692"/>
    </source>
</evidence>
<dbReference type="Proteomes" id="UP000078148">
    <property type="component" value="Chromosome"/>
</dbReference>
<feature type="transmembrane region" description="Helical" evidence="8">
    <location>
        <begin position="97"/>
        <end position="122"/>
    </location>
</feature>
<dbReference type="Gene3D" id="1.10.3720.10">
    <property type="entry name" value="MetI-like"/>
    <property type="match status" value="1"/>
</dbReference>
<keyword evidence="5 8" id="KW-1133">Transmembrane helix</keyword>
<evidence type="ECO:0000256" key="1">
    <source>
        <dbReference type="ARBA" id="ARBA00004651"/>
    </source>
</evidence>
<dbReference type="EMBL" id="CP013023">
    <property type="protein sequence ID" value="ANF95989.1"/>
    <property type="molecule type" value="Genomic_DNA"/>
</dbReference>
<evidence type="ECO:0000256" key="3">
    <source>
        <dbReference type="ARBA" id="ARBA00022475"/>
    </source>
</evidence>
<dbReference type="AlphaFoldDB" id="A0A172ZEP2"/>
<dbReference type="SUPFAM" id="SSF161098">
    <property type="entry name" value="MetI-like"/>
    <property type="match status" value="1"/>
</dbReference>
<organism evidence="10 11">
    <name type="scientific">Paenibacillus bovis</name>
    <dbReference type="NCBI Taxonomy" id="1616788"/>
    <lineage>
        <taxon>Bacteria</taxon>
        <taxon>Bacillati</taxon>
        <taxon>Bacillota</taxon>
        <taxon>Bacilli</taxon>
        <taxon>Bacillales</taxon>
        <taxon>Paenibacillaceae</taxon>
        <taxon>Paenibacillus</taxon>
    </lineage>
</organism>
<protein>
    <submittedName>
        <fullName evidence="10">Peptide ABC transporter permease</fullName>
    </submittedName>
</protein>
<dbReference type="STRING" id="1616788.AR543_08200"/>
<dbReference type="GO" id="GO:0005886">
    <property type="term" value="C:plasma membrane"/>
    <property type="evidence" value="ECO:0007669"/>
    <property type="project" value="UniProtKB-SubCell"/>
</dbReference>
<dbReference type="InterPro" id="IPR000515">
    <property type="entry name" value="MetI-like"/>
</dbReference>
<dbReference type="Pfam" id="PF00528">
    <property type="entry name" value="BPD_transp_1"/>
    <property type="match status" value="1"/>
</dbReference>